<keyword evidence="5" id="KW-0812">Transmembrane</keyword>
<evidence type="ECO:0000256" key="4">
    <source>
        <dbReference type="ARBA" id="ARBA00022729"/>
    </source>
</evidence>
<dbReference type="Pfam" id="PF00496">
    <property type="entry name" value="SBP_bac_5"/>
    <property type="match status" value="1"/>
</dbReference>
<feature type="signal peptide" evidence="6">
    <location>
        <begin position="1"/>
        <end position="21"/>
    </location>
</feature>
<dbReference type="InterPro" id="IPR039424">
    <property type="entry name" value="SBP_5"/>
</dbReference>
<feature type="chain" id="PRO_5045940648" evidence="6">
    <location>
        <begin position="22"/>
        <end position="747"/>
    </location>
</feature>
<protein>
    <submittedName>
        <fullName evidence="8">ABC transporter substrate-binding protein</fullName>
    </submittedName>
</protein>
<keyword evidence="5" id="KW-0472">Membrane</keyword>
<feature type="transmembrane region" description="Helical" evidence="5">
    <location>
        <begin position="706"/>
        <end position="725"/>
    </location>
</feature>
<dbReference type="EMBL" id="AP025730">
    <property type="protein sequence ID" value="BDI05466.1"/>
    <property type="molecule type" value="Genomic_DNA"/>
</dbReference>
<dbReference type="PROSITE" id="PS51257">
    <property type="entry name" value="PROKAR_LIPOPROTEIN"/>
    <property type="match status" value="1"/>
</dbReference>
<keyword evidence="4 6" id="KW-0732">Signal</keyword>
<feature type="domain" description="Solute-binding protein family 5" evidence="7">
    <location>
        <begin position="170"/>
        <end position="607"/>
    </location>
</feature>
<evidence type="ECO:0000256" key="3">
    <source>
        <dbReference type="ARBA" id="ARBA00022448"/>
    </source>
</evidence>
<dbReference type="Proteomes" id="UP001057498">
    <property type="component" value="Chromosome"/>
</dbReference>
<keyword evidence="3" id="KW-0813">Transport</keyword>
<reference evidence="8" key="1">
    <citation type="submission" date="2022-04" db="EMBL/GenBank/DDBJ databases">
        <title>Whole genome sequence of Sphaerotilus sp. FB-5.</title>
        <authorList>
            <person name="Takeda M."/>
            <person name="Narihara S."/>
            <person name="Akimoto M."/>
            <person name="Akimoto R."/>
            <person name="Nishiyashiki S."/>
            <person name="Murakami T."/>
        </authorList>
    </citation>
    <scope>NUCLEOTIDE SEQUENCE</scope>
    <source>
        <strain evidence="8">FB-5</strain>
    </source>
</reference>
<dbReference type="Gene3D" id="3.40.190.10">
    <property type="entry name" value="Periplasmic binding protein-like II"/>
    <property type="match status" value="1"/>
</dbReference>
<proteinExistence type="inferred from homology"/>
<dbReference type="InterPro" id="IPR000914">
    <property type="entry name" value="SBP_5_dom"/>
</dbReference>
<sequence length="747" mass="85192">MVFARGATAWMLLLAWLLALAGCDNSPYPIGEPATNTAYTAFSERSPRHLDPVASYWNQDTPYTYSIYEPPYGYHYLKRPFMLLPKLAEAVVEPVYLDKDGKRLPADAPGEQVAESVYELRIKPGVLYQPHPAFAKDGQGRYRYHSDHPLQPGELGARRSPLAFEHQGTRELVAEDFVYGLKRHATTRVTTPISGIFSEYIVGLKDYMALIKREDARLRAGLDPASLDKPFLDFRRWPLAGVTAPEKHLLRIRIHGKYPQWKYWMAMPFTAPMPWEAEAFYAQPGMARNGLSIDRWPVGTGPYMLVEFEQDRRHVLQRNPNFRVDTYPCEGMPGDREAGQLDDCGRRLPFIDRYVFQVEKEGTSMKSKFRQGFLDTPEIERSDRGLDFLVEAEDSEEVRRDHVAKGFQLPKMPDLTNWFIGFNMLDPVIGQGGTPEQQVRNRKLRQALSIALDWEEWSRVFPKKSGATAMGPLPPGMFGSRQGTLEGVNPVTHRVVDGKVVRRSLAEAKQLLAEAGYPDGRDAQTGRPLVLNYDFYQVLTPSLKSECEWVVKQFAKLGIQLELRATDNNQFQDKVRKGKHQIFWSGWLADYPDAENFLFLLYGPNGKTRADGENTANYGVEAFDVKFQRLKFLDEGPAKQQLIDEMVAQVQQDAPWMFGYIPWGSGAFQPWLHNARVPILVKDHLKYYRLDPALRTARQREWNEPTLWPVGAGAAALALFGWLGWRAWRQRELATGRAAAVPHRREG</sequence>
<dbReference type="Gene3D" id="3.10.105.10">
    <property type="entry name" value="Dipeptide-binding Protein, Domain 3"/>
    <property type="match status" value="1"/>
</dbReference>
<evidence type="ECO:0000313" key="8">
    <source>
        <dbReference type="EMBL" id="BDI05466.1"/>
    </source>
</evidence>
<comment type="similarity">
    <text evidence="2">Belongs to the bacterial solute-binding protein 5 family.</text>
</comment>
<dbReference type="PANTHER" id="PTHR30290">
    <property type="entry name" value="PERIPLASMIC BINDING COMPONENT OF ABC TRANSPORTER"/>
    <property type="match status" value="1"/>
</dbReference>
<evidence type="ECO:0000313" key="9">
    <source>
        <dbReference type="Proteomes" id="UP001057498"/>
    </source>
</evidence>
<gene>
    <name evidence="8" type="ORF">CATMQ487_24360</name>
</gene>
<evidence type="ECO:0000259" key="7">
    <source>
        <dbReference type="Pfam" id="PF00496"/>
    </source>
</evidence>
<dbReference type="RefSeq" id="WP_251973497.1">
    <property type="nucleotide sequence ID" value="NZ_AP025730.1"/>
</dbReference>
<evidence type="ECO:0000256" key="6">
    <source>
        <dbReference type="SAM" id="SignalP"/>
    </source>
</evidence>
<keyword evidence="5" id="KW-1133">Transmembrane helix</keyword>
<comment type="subcellular location">
    <subcellularLocation>
        <location evidence="1">Cell envelope</location>
    </subcellularLocation>
</comment>
<dbReference type="CDD" id="cd08505">
    <property type="entry name" value="PBP2_NikA_DppA_OppA_like_18"/>
    <property type="match status" value="1"/>
</dbReference>
<keyword evidence="9" id="KW-1185">Reference proteome</keyword>
<evidence type="ECO:0000256" key="2">
    <source>
        <dbReference type="ARBA" id="ARBA00005695"/>
    </source>
</evidence>
<dbReference type="PANTHER" id="PTHR30290:SF10">
    <property type="entry name" value="PERIPLASMIC OLIGOPEPTIDE-BINDING PROTEIN-RELATED"/>
    <property type="match status" value="1"/>
</dbReference>
<accession>A0ABM7YLZ2</accession>
<dbReference type="Gene3D" id="3.90.76.10">
    <property type="entry name" value="Dipeptide-binding Protein, Domain 1"/>
    <property type="match status" value="1"/>
</dbReference>
<name>A0ABM7YLZ2_9BURK</name>
<evidence type="ECO:0000256" key="5">
    <source>
        <dbReference type="SAM" id="Phobius"/>
    </source>
</evidence>
<organism evidence="8 9">
    <name type="scientific">Sphaerotilus microaerophilus</name>
    <dbReference type="NCBI Taxonomy" id="2914710"/>
    <lineage>
        <taxon>Bacteria</taxon>
        <taxon>Pseudomonadati</taxon>
        <taxon>Pseudomonadota</taxon>
        <taxon>Betaproteobacteria</taxon>
        <taxon>Burkholderiales</taxon>
        <taxon>Sphaerotilaceae</taxon>
        <taxon>Sphaerotilus</taxon>
    </lineage>
</organism>
<dbReference type="SUPFAM" id="SSF53850">
    <property type="entry name" value="Periplasmic binding protein-like II"/>
    <property type="match status" value="1"/>
</dbReference>
<evidence type="ECO:0000256" key="1">
    <source>
        <dbReference type="ARBA" id="ARBA00004196"/>
    </source>
</evidence>